<evidence type="ECO:0000313" key="3">
    <source>
        <dbReference type="Proteomes" id="UP000708208"/>
    </source>
</evidence>
<comment type="caution">
    <text evidence="2">The sequence shown here is derived from an EMBL/GenBank/DDBJ whole genome shotgun (WGS) entry which is preliminary data.</text>
</comment>
<feature type="compositionally biased region" description="Basic residues" evidence="1">
    <location>
        <begin position="132"/>
        <end position="141"/>
    </location>
</feature>
<sequence>MGQLNDVHMGLMEHYYCYYLYKLEEMEREQAPIQEGHGDLDKGINRIQLQCSDSVVEKAGCSKNVNKEQLTTGMTTAAKGETGQEDGFKKPWKRPTGAQRRKMTRMGKEIWKQRVRKGGKMERSREEENPLHHQKSRRRNL</sequence>
<organism evidence="2 3">
    <name type="scientific">Allacma fusca</name>
    <dbReference type="NCBI Taxonomy" id="39272"/>
    <lineage>
        <taxon>Eukaryota</taxon>
        <taxon>Metazoa</taxon>
        <taxon>Ecdysozoa</taxon>
        <taxon>Arthropoda</taxon>
        <taxon>Hexapoda</taxon>
        <taxon>Collembola</taxon>
        <taxon>Symphypleona</taxon>
        <taxon>Sminthuridae</taxon>
        <taxon>Allacma</taxon>
    </lineage>
</organism>
<evidence type="ECO:0000256" key="1">
    <source>
        <dbReference type="SAM" id="MobiDB-lite"/>
    </source>
</evidence>
<accession>A0A8J2JMD8</accession>
<dbReference type="AlphaFoldDB" id="A0A8J2JMD8"/>
<proteinExistence type="predicted"/>
<dbReference type="Proteomes" id="UP000708208">
    <property type="component" value="Unassembled WGS sequence"/>
</dbReference>
<reference evidence="2" key="1">
    <citation type="submission" date="2021-06" db="EMBL/GenBank/DDBJ databases">
        <authorList>
            <person name="Hodson N. C."/>
            <person name="Mongue J. A."/>
            <person name="Jaron S. K."/>
        </authorList>
    </citation>
    <scope>NUCLEOTIDE SEQUENCE</scope>
</reference>
<evidence type="ECO:0000313" key="2">
    <source>
        <dbReference type="EMBL" id="CAG7721482.1"/>
    </source>
</evidence>
<name>A0A8J2JMD8_9HEXA</name>
<protein>
    <submittedName>
        <fullName evidence="2">Uncharacterized protein</fullName>
    </submittedName>
</protein>
<gene>
    <name evidence="2" type="ORF">AFUS01_LOCUS10696</name>
</gene>
<feature type="region of interest" description="Disordered" evidence="1">
    <location>
        <begin position="72"/>
        <end position="141"/>
    </location>
</feature>
<dbReference type="EMBL" id="CAJVCH010079963">
    <property type="protein sequence ID" value="CAG7721482.1"/>
    <property type="molecule type" value="Genomic_DNA"/>
</dbReference>
<keyword evidence="3" id="KW-1185">Reference proteome</keyword>
<feature type="compositionally biased region" description="Basic and acidic residues" evidence="1">
    <location>
        <begin position="119"/>
        <end position="131"/>
    </location>
</feature>